<organism evidence="1 2">
    <name type="scientific">Lacticaseibacillus manihotivorans DSM 13343 = JCM 12514</name>
    <dbReference type="NCBI Taxonomy" id="1423769"/>
    <lineage>
        <taxon>Bacteria</taxon>
        <taxon>Bacillati</taxon>
        <taxon>Bacillota</taxon>
        <taxon>Bacilli</taxon>
        <taxon>Lactobacillales</taxon>
        <taxon>Lactobacillaceae</taxon>
        <taxon>Lacticaseibacillus</taxon>
    </lineage>
</organism>
<accession>A0A0R1QG88</accession>
<dbReference type="CDD" id="cd10451">
    <property type="entry name" value="GIY-YIG_LuxR_like"/>
    <property type="match status" value="1"/>
</dbReference>
<dbReference type="AlphaFoldDB" id="A0A0R1QG88"/>
<proteinExistence type="predicted"/>
<dbReference type="SUPFAM" id="SSF82771">
    <property type="entry name" value="GIY-YIG endonuclease"/>
    <property type="match status" value="1"/>
</dbReference>
<dbReference type="EMBL" id="AZEU01000179">
    <property type="protein sequence ID" value="KRL43823.1"/>
    <property type="molecule type" value="Genomic_DNA"/>
</dbReference>
<sequence>MDEAQKKQAIQAYKLAPVEYGVIQIENTINHKRFIAVVPNIKNRWFFYQTNLNRGAYHDTDFQRDWDEMGASAFAYLVLWHKKTDDVVNMRAELKNLKAEWIEKIHPEY</sequence>
<dbReference type="RefSeq" id="WP_056964134.1">
    <property type="nucleotide sequence ID" value="NZ_AZEU01000179.1"/>
</dbReference>
<protein>
    <recommendedName>
        <fullName evidence="3">GIY-YIG nuclease family protein</fullName>
    </recommendedName>
</protein>
<reference evidence="1 2" key="1">
    <citation type="journal article" date="2015" name="Genome Announc.">
        <title>Expanding the biotechnology potential of lactobacilli through comparative genomics of 213 strains and associated genera.</title>
        <authorList>
            <person name="Sun Z."/>
            <person name="Harris H.M."/>
            <person name="McCann A."/>
            <person name="Guo C."/>
            <person name="Argimon S."/>
            <person name="Zhang W."/>
            <person name="Yang X."/>
            <person name="Jeffery I.B."/>
            <person name="Cooney J.C."/>
            <person name="Kagawa T.F."/>
            <person name="Liu W."/>
            <person name="Song Y."/>
            <person name="Salvetti E."/>
            <person name="Wrobel A."/>
            <person name="Rasinkangas P."/>
            <person name="Parkhill J."/>
            <person name="Rea M.C."/>
            <person name="O'Sullivan O."/>
            <person name="Ritari J."/>
            <person name="Douillard F.P."/>
            <person name="Paul Ross R."/>
            <person name="Yang R."/>
            <person name="Briner A.E."/>
            <person name="Felis G.E."/>
            <person name="de Vos W.M."/>
            <person name="Barrangou R."/>
            <person name="Klaenhammer T.R."/>
            <person name="Caufield P.W."/>
            <person name="Cui Y."/>
            <person name="Zhang H."/>
            <person name="O'Toole P.W."/>
        </authorList>
    </citation>
    <scope>NUCLEOTIDE SEQUENCE [LARGE SCALE GENOMIC DNA]</scope>
    <source>
        <strain evidence="1 2">DSM 13343</strain>
    </source>
</reference>
<evidence type="ECO:0008006" key="3">
    <source>
        <dbReference type="Google" id="ProtNLM"/>
    </source>
</evidence>
<dbReference type="PATRIC" id="fig|1423769.4.peg.1627"/>
<dbReference type="Proteomes" id="UP000051790">
    <property type="component" value="Unassembled WGS sequence"/>
</dbReference>
<evidence type="ECO:0000313" key="1">
    <source>
        <dbReference type="EMBL" id="KRL43823.1"/>
    </source>
</evidence>
<name>A0A0R1QG88_9LACO</name>
<dbReference type="OrthoDB" id="9134286at2"/>
<gene>
    <name evidence="1" type="ORF">FD01_GL001517</name>
</gene>
<comment type="caution">
    <text evidence="1">The sequence shown here is derived from an EMBL/GenBank/DDBJ whole genome shotgun (WGS) entry which is preliminary data.</text>
</comment>
<dbReference type="InterPro" id="IPR035901">
    <property type="entry name" value="GIY-YIG_endonuc_sf"/>
</dbReference>
<evidence type="ECO:0000313" key="2">
    <source>
        <dbReference type="Proteomes" id="UP000051790"/>
    </source>
</evidence>
<dbReference type="Gene3D" id="3.40.1440.10">
    <property type="entry name" value="GIY-YIG endonuclease"/>
    <property type="match status" value="1"/>
</dbReference>
<keyword evidence="2" id="KW-1185">Reference proteome</keyword>